<keyword evidence="5" id="KW-1185">Reference proteome</keyword>
<dbReference type="InterPro" id="IPR050546">
    <property type="entry name" value="Glycosyl_Hydrlase_16"/>
</dbReference>
<feature type="signal peptide" evidence="2">
    <location>
        <begin position="1"/>
        <end position="40"/>
    </location>
</feature>
<name>A0ABZ0I7U6_9GAMM</name>
<feature type="domain" description="GH16" evidence="3">
    <location>
        <begin position="38"/>
        <end position="297"/>
    </location>
</feature>
<feature type="chain" id="PRO_5045269625" evidence="2">
    <location>
        <begin position="41"/>
        <end position="297"/>
    </location>
</feature>
<proteinExistence type="inferred from homology"/>
<reference evidence="4 5" key="1">
    <citation type="submission" date="2023-10" db="EMBL/GenBank/DDBJ databases">
        <title>Two novel species belonging to the OM43/NOR5 clade.</title>
        <authorList>
            <person name="Park M."/>
        </authorList>
    </citation>
    <scope>NUCLEOTIDE SEQUENCE [LARGE SCALE GENOMIC DNA]</scope>
    <source>
        <strain evidence="4 5">IMCC43200</strain>
    </source>
</reference>
<organism evidence="4 5">
    <name type="scientific">Congregibacter variabilis</name>
    <dbReference type="NCBI Taxonomy" id="3081200"/>
    <lineage>
        <taxon>Bacteria</taxon>
        <taxon>Pseudomonadati</taxon>
        <taxon>Pseudomonadota</taxon>
        <taxon>Gammaproteobacteria</taxon>
        <taxon>Cellvibrionales</taxon>
        <taxon>Halieaceae</taxon>
        <taxon>Congregibacter</taxon>
    </lineage>
</organism>
<protein>
    <submittedName>
        <fullName evidence="4">Family 16 glycosylhydrolase</fullName>
    </submittedName>
</protein>
<accession>A0ABZ0I7U6</accession>
<dbReference type="SUPFAM" id="SSF49899">
    <property type="entry name" value="Concanavalin A-like lectins/glucanases"/>
    <property type="match status" value="1"/>
</dbReference>
<dbReference type="Gene3D" id="2.60.120.200">
    <property type="match status" value="1"/>
</dbReference>
<dbReference type="InterPro" id="IPR000757">
    <property type="entry name" value="Beta-glucanase-like"/>
</dbReference>
<evidence type="ECO:0000256" key="2">
    <source>
        <dbReference type="SAM" id="SignalP"/>
    </source>
</evidence>
<dbReference type="RefSeq" id="WP_407349835.1">
    <property type="nucleotide sequence ID" value="NZ_CP136864.1"/>
</dbReference>
<sequence length="297" mass="33515">MNKSIKPVATHVATNVAINIARMLATTFALCCLGAGASLAENTSVTPWAVDFFDDFDRFDPANWQDQLVFVNGEDHCYVPDNQFNTREVSNGTLKLRVVDLGEKRPCDIVSKKGVRHPDTQYVAGRIASKNRKEFVKGRWTARLRVENNGQRGMFPAWWLLGAFNDEPPVQEPDETVCWPMYGSGEIDIFEHHGDGGPDHYAARAIKSNGACDDGDWQALMLVQEASLDDFHEYSVEWLGDDIIYRLDGAEVYRNEGMADALSEPFFAILNFAKINDALMSEDWVMEVDWVKHEYLP</sequence>
<dbReference type="PROSITE" id="PS51762">
    <property type="entry name" value="GH16_2"/>
    <property type="match status" value="1"/>
</dbReference>
<dbReference type="InterPro" id="IPR013320">
    <property type="entry name" value="ConA-like_dom_sf"/>
</dbReference>
<dbReference type="Proteomes" id="UP001626537">
    <property type="component" value="Chromosome"/>
</dbReference>
<dbReference type="Pfam" id="PF00722">
    <property type="entry name" value="Glyco_hydro_16"/>
    <property type="match status" value="1"/>
</dbReference>
<dbReference type="EMBL" id="CP136864">
    <property type="protein sequence ID" value="WOJ95200.1"/>
    <property type="molecule type" value="Genomic_DNA"/>
</dbReference>
<dbReference type="PANTHER" id="PTHR10963">
    <property type="entry name" value="GLYCOSYL HYDROLASE-RELATED"/>
    <property type="match status" value="1"/>
</dbReference>
<evidence type="ECO:0000259" key="3">
    <source>
        <dbReference type="PROSITE" id="PS51762"/>
    </source>
</evidence>
<comment type="similarity">
    <text evidence="1">Belongs to the glycosyl hydrolase 16 family.</text>
</comment>
<evidence type="ECO:0000313" key="4">
    <source>
        <dbReference type="EMBL" id="WOJ95200.1"/>
    </source>
</evidence>
<keyword evidence="2" id="KW-0732">Signal</keyword>
<gene>
    <name evidence="4" type="ORF">R0135_08500</name>
</gene>
<evidence type="ECO:0000313" key="5">
    <source>
        <dbReference type="Proteomes" id="UP001626537"/>
    </source>
</evidence>
<dbReference type="PANTHER" id="PTHR10963:SF55">
    <property type="entry name" value="GLYCOSIDE HYDROLASE FAMILY 16 PROTEIN"/>
    <property type="match status" value="1"/>
</dbReference>
<evidence type="ECO:0000256" key="1">
    <source>
        <dbReference type="ARBA" id="ARBA00006865"/>
    </source>
</evidence>